<evidence type="ECO:0000259" key="1">
    <source>
        <dbReference type="Pfam" id="PF06452"/>
    </source>
</evidence>
<dbReference type="EMBL" id="CP033614">
    <property type="protein sequence ID" value="AYV55568.1"/>
    <property type="molecule type" value="Genomic_DNA"/>
</dbReference>
<dbReference type="KEGG" id="lkm:EFP84_08630"/>
<dbReference type="Proteomes" id="UP000276407">
    <property type="component" value="Chromosome 1"/>
</dbReference>
<dbReference type="Pfam" id="PF06452">
    <property type="entry name" value="CBM9_1"/>
    <property type="match status" value="1"/>
</dbReference>
<proteinExistence type="predicted"/>
<protein>
    <recommendedName>
        <fullName evidence="1">Carbohydrate-binding domain-containing protein</fullName>
    </recommendedName>
</protein>
<organism evidence="2 3">
    <name type="scientific">Leptospira kmetyi</name>
    <dbReference type="NCBI Taxonomy" id="408139"/>
    <lineage>
        <taxon>Bacteria</taxon>
        <taxon>Pseudomonadati</taxon>
        <taxon>Spirochaetota</taxon>
        <taxon>Spirochaetia</taxon>
        <taxon>Leptospirales</taxon>
        <taxon>Leptospiraceae</taxon>
        <taxon>Leptospira</taxon>
    </lineage>
</organism>
<sequence>MNIQISFRNPFRPVSTFASLFGIAAFLFFSYANLVLAGEENEELLQVKKIFSGEWKKRNIPFSFEFGSGEESCKNDFNLDGIEDIALTMRIKSEDSSNESATDQNGFLAIALGSQNGKYVFDSMIPMIPCNSCGGVYGKPDVGLKCIRDKILVSSYGGSNWRWSNVETIRWKKSGWQWIGTDSHSYHTSFGDGLKHSFNRINLDSTRSYEGRTESEREVASPREEVRFKKIFSSQSQNRFEIGESWDFLPSLPFEIQDKNRLSEGQSSWKGPLDLSFRVKSGWNTDSIAVAVNVTDDQIRSCASMSFDCDGIDIVLDPDSSILDYDTNGGVRKKLGPKSVLISLRLQPTEETIVLLNGKKVSGKNVEARSKKTADGYTIQTKISWNLFGKENESRFKDGFEFLADVSVVDFDDSSRSQKRMSTSEFKNRDPYTLGELKLISEKYSLGPWKDSP</sequence>
<accession>A0AAD0XQA2</accession>
<dbReference type="RefSeq" id="WP_123179505.1">
    <property type="nucleotide sequence ID" value="NZ_CP033614.1"/>
</dbReference>
<gene>
    <name evidence="2" type="ORF">EFP84_08630</name>
</gene>
<dbReference type="SUPFAM" id="SSF49344">
    <property type="entry name" value="CBD9-like"/>
    <property type="match status" value="1"/>
</dbReference>
<reference evidence="2 3" key="1">
    <citation type="submission" date="2018-11" db="EMBL/GenBank/DDBJ databases">
        <title>Complete genome sequence of Leptospira kmetyi isolate LS 001/16 from soil sample associated with a leptospirosis patient in Kelantan.</title>
        <authorList>
            <person name="Muhammad Yusoff F."/>
            <person name="Muhammad Yusoff S."/>
            <person name="Ahmad M.N."/>
            <person name="Yusof N.Y."/>
            <person name="Aziah I."/>
        </authorList>
    </citation>
    <scope>NUCLEOTIDE SEQUENCE [LARGE SCALE GENOMIC DNA]</scope>
    <source>
        <strain evidence="2 3">LS 001/16</strain>
    </source>
</reference>
<dbReference type="InterPro" id="IPR010502">
    <property type="entry name" value="Carb-bd_dom_fam9"/>
</dbReference>
<dbReference type="GO" id="GO:0016052">
    <property type="term" value="P:carbohydrate catabolic process"/>
    <property type="evidence" value="ECO:0007669"/>
    <property type="project" value="InterPro"/>
</dbReference>
<dbReference type="GO" id="GO:0030246">
    <property type="term" value="F:carbohydrate binding"/>
    <property type="evidence" value="ECO:0007669"/>
    <property type="project" value="InterPro"/>
</dbReference>
<dbReference type="AlphaFoldDB" id="A0AAD0XQA2"/>
<dbReference type="GO" id="GO:0004553">
    <property type="term" value="F:hydrolase activity, hydrolyzing O-glycosyl compounds"/>
    <property type="evidence" value="ECO:0007669"/>
    <property type="project" value="InterPro"/>
</dbReference>
<name>A0AAD0XQA2_9LEPT</name>
<evidence type="ECO:0000313" key="2">
    <source>
        <dbReference type="EMBL" id="AYV55568.1"/>
    </source>
</evidence>
<dbReference type="Gene3D" id="2.60.40.1190">
    <property type="match status" value="1"/>
</dbReference>
<feature type="domain" description="Carbohydrate-binding" evidence="1">
    <location>
        <begin position="273"/>
        <end position="440"/>
    </location>
</feature>
<evidence type="ECO:0000313" key="3">
    <source>
        <dbReference type="Proteomes" id="UP000276407"/>
    </source>
</evidence>